<protein>
    <submittedName>
        <fullName evidence="1">Uncharacterized protein</fullName>
    </submittedName>
</protein>
<accession>A0ABC8LKQ3</accession>
<evidence type="ECO:0000313" key="1">
    <source>
        <dbReference type="EMBL" id="CAH8384002.1"/>
    </source>
</evidence>
<name>A0ABC8LKQ3_ERUVS</name>
<dbReference type="Proteomes" id="UP001642260">
    <property type="component" value="Unassembled WGS sequence"/>
</dbReference>
<gene>
    <name evidence="1" type="ORF">ERUC_LOCUS36485</name>
</gene>
<organism evidence="1 2">
    <name type="scientific">Eruca vesicaria subsp. sativa</name>
    <name type="common">Garden rocket</name>
    <name type="synonym">Eruca sativa</name>
    <dbReference type="NCBI Taxonomy" id="29727"/>
    <lineage>
        <taxon>Eukaryota</taxon>
        <taxon>Viridiplantae</taxon>
        <taxon>Streptophyta</taxon>
        <taxon>Embryophyta</taxon>
        <taxon>Tracheophyta</taxon>
        <taxon>Spermatophyta</taxon>
        <taxon>Magnoliopsida</taxon>
        <taxon>eudicotyledons</taxon>
        <taxon>Gunneridae</taxon>
        <taxon>Pentapetalae</taxon>
        <taxon>rosids</taxon>
        <taxon>malvids</taxon>
        <taxon>Brassicales</taxon>
        <taxon>Brassicaceae</taxon>
        <taxon>Brassiceae</taxon>
        <taxon>Eruca</taxon>
    </lineage>
</organism>
<proteinExistence type="predicted"/>
<dbReference type="EMBL" id="CAKOAT010597376">
    <property type="protein sequence ID" value="CAH8384002.1"/>
    <property type="molecule type" value="Genomic_DNA"/>
</dbReference>
<reference evidence="1 2" key="1">
    <citation type="submission" date="2022-03" db="EMBL/GenBank/DDBJ databases">
        <authorList>
            <person name="Macdonald S."/>
            <person name="Ahmed S."/>
            <person name="Newling K."/>
        </authorList>
    </citation>
    <scope>NUCLEOTIDE SEQUENCE [LARGE SCALE GENOMIC DNA]</scope>
</reference>
<sequence length="87" mass="10462">MAFGESQDKKKRRCRDRRSRTISVYMRQNYREKQKLLPSGVTLERIYLENAEMMEYRLASEISRKRLRRPTLLISVVNVKTINPQMV</sequence>
<evidence type="ECO:0000313" key="2">
    <source>
        <dbReference type="Proteomes" id="UP001642260"/>
    </source>
</evidence>
<dbReference type="AlphaFoldDB" id="A0ABC8LKQ3"/>
<comment type="caution">
    <text evidence="1">The sequence shown here is derived from an EMBL/GenBank/DDBJ whole genome shotgun (WGS) entry which is preliminary data.</text>
</comment>
<keyword evidence="2" id="KW-1185">Reference proteome</keyword>